<comment type="caution">
    <text evidence="9">The sequence shown here is derived from an EMBL/GenBank/DDBJ whole genome shotgun (WGS) entry which is preliminary data.</text>
</comment>
<dbReference type="PANTHER" id="PTHR43163">
    <property type="entry name" value="DIPEPTIDE TRANSPORT SYSTEM PERMEASE PROTEIN DPPB-RELATED"/>
    <property type="match status" value="1"/>
</dbReference>
<evidence type="ECO:0000313" key="9">
    <source>
        <dbReference type="EMBL" id="MFC5951402.1"/>
    </source>
</evidence>
<reference evidence="10" key="1">
    <citation type="journal article" date="2019" name="Int. J. Syst. Evol. Microbiol.">
        <title>The Global Catalogue of Microorganisms (GCM) 10K type strain sequencing project: providing services to taxonomists for standard genome sequencing and annotation.</title>
        <authorList>
            <consortium name="The Broad Institute Genomics Platform"/>
            <consortium name="The Broad Institute Genome Sequencing Center for Infectious Disease"/>
            <person name="Wu L."/>
            <person name="Ma J."/>
        </authorList>
    </citation>
    <scope>NUCLEOTIDE SEQUENCE [LARGE SCALE GENOMIC DNA]</scope>
    <source>
        <strain evidence="10">CGMCC 4.7397</strain>
    </source>
</reference>
<evidence type="ECO:0000256" key="2">
    <source>
        <dbReference type="ARBA" id="ARBA00022448"/>
    </source>
</evidence>
<dbReference type="InterPro" id="IPR000515">
    <property type="entry name" value="MetI-like"/>
</dbReference>
<comment type="subcellular location">
    <subcellularLocation>
        <location evidence="1 7">Cell membrane</location>
        <topology evidence="1 7">Multi-pass membrane protein</topology>
    </subcellularLocation>
</comment>
<evidence type="ECO:0000256" key="6">
    <source>
        <dbReference type="ARBA" id="ARBA00023136"/>
    </source>
</evidence>
<dbReference type="PANTHER" id="PTHR43163:SF6">
    <property type="entry name" value="DIPEPTIDE TRANSPORT SYSTEM PERMEASE PROTEIN DPPB-RELATED"/>
    <property type="match status" value="1"/>
</dbReference>
<feature type="transmembrane region" description="Helical" evidence="7">
    <location>
        <begin position="175"/>
        <end position="193"/>
    </location>
</feature>
<keyword evidence="3" id="KW-1003">Cell membrane</keyword>
<keyword evidence="4 7" id="KW-0812">Transmembrane</keyword>
<organism evidence="9 10">
    <name type="scientific">Pseudonocardia lutea</name>
    <dbReference type="NCBI Taxonomy" id="2172015"/>
    <lineage>
        <taxon>Bacteria</taxon>
        <taxon>Bacillati</taxon>
        <taxon>Actinomycetota</taxon>
        <taxon>Actinomycetes</taxon>
        <taxon>Pseudonocardiales</taxon>
        <taxon>Pseudonocardiaceae</taxon>
        <taxon>Pseudonocardia</taxon>
    </lineage>
</organism>
<dbReference type="EMBL" id="JBHSQK010000070">
    <property type="protein sequence ID" value="MFC5951402.1"/>
    <property type="molecule type" value="Genomic_DNA"/>
</dbReference>
<proteinExistence type="inferred from homology"/>
<gene>
    <name evidence="9" type="ORF">ACFQH9_24340</name>
</gene>
<comment type="similarity">
    <text evidence="7">Belongs to the binding-protein-dependent transport system permease family.</text>
</comment>
<evidence type="ECO:0000259" key="8">
    <source>
        <dbReference type="PROSITE" id="PS50928"/>
    </source>
</evidence>
<keyword evidence="5 7" id="KW-1133">Transmembrane helix</keyword>
<keyword evidence="6 7" id="KW-0472">Membrane</keyword>
<feature type="transmembrane region" description="Helical" evidence="7">
    <location>
        <begin position="139"/>
        <end position="163"/>
    </location>
</feature>
<sequence length="315" mass="33093">MLTLVGRRLLSLIPILVVVSFAVFMLTSLLPGDPAVTLAGGPNATPQAVEAIRQRLHLDQPFVLQYLYWLGDAVRLDFGTSLFSGVPVMESIGQRLPVTVGLVAAAVVVALVIAVPLGTLAGTRPGGVADRINRITSTLGVGVPNFWFAAILIVVFAVGLGWLPPAGYVPFTDSPLGWLQSILLAAVALGFFLSAELSRQLRAALIGELGSNYIRTLWAKGASPRRVIGGHALRNAAGPAITVFAVHVGYLLGGTVIIEQIFSIPGLGSYLLDGIVGGDLPVIQGVTMIFVLFQVGMSLLVDISYAVLNPKVRVA</sequence>
<feature type="transmembrane region" description="Helical" evidence="7">
    <location>
        <begin position="12"/>
        <end position="30"/>
    </location>
</feature>
<feature type="transmembrane region" description="Helical" evidence="7">
    <location>
        <begin position="240"/>
        <end position="262"/>
    </location>
</feature>
<dbReference type="Pfam" id="PF00528">
    <property type="entry name" value="BPD_transp_1"/>
    <property type="match status" value="1"/>
</dbReference>
<keyword evidence="2 7" id="KW-0813">Transport</keyword>
<accession>A0ABW1ICG7</accession>
<dbReference type="RefSeq" id="WP_379569321.1">
    <property type="nucleotide sequence ID" value="NZ_JBHSQK010000070.1"/>
</dbReference>
<name>A0ABW1ICG7_9PSEU</name>
<evidence type="ECO:0000256" key="1">
    <source>
        <dbReference type="ARBA" id="ARBA00004651"/>
    </source>
</evidence>
<evidence type="ECO:0000313" key="10">
    <source>
        <dbReference type="Proteomes" id="UP001596119"/>
    </source>
</evidence>
<dbReference type="Gene3D" id="1.10.3720.10">
    <property type="entry name" value="MetI-like"/>
    <property type="match status" value="1"/>
</dbReference>
<dbReference type="PROSITE" id="PS50928">
    <property type="entry name" value="ABC_TM1"/>
    <property type="match status" value="1"/>
</dbReference>
<evidence type="ECO:0000256" key="7">
    <source>
        <dbReference type="RuleBase" id="RU363032"/>
    </source>
</evidence>
<feature type="transmembrane region" description="Helical" evidence="7">
    <location>
        <begin position="282"/>
        <end position="308"/>
    </location>
</feature>
<dbReference type="Proteomes" id="UP001596119">
    <property type="component" value="Unassembled WGS sequence"/>
</dbReference>
<dbReference type="InterPro" id="IPR035906">
    <property type="entry name" value="MetI-like_sf"/>
</dbReference>
<dbReference type="Pfam" id="PF19300">
    <property type="entry name" value="BPD_transp_1_N"/>
    <property type="match status" value="1"/>
</dbReference>
<evidence type="ECO:0000256" key="4">
    <source>
        <dbReference type="ARBA" id="ARBA00022692"/>
    </source>
</evidence>
<feature type="domain" description="ABC transmembrane type-1" evidence="8">
    <location>
        <begin position="96"/>
        <end position="301"/>
    </location>
</feature>
<dbReference type="SUPFAM" id="SSF161098">
    <property type="entry name" value="MetI-like"/>
    <property type="match status" value="1"/>
</dbReference>
<keyword evidence="10" id="KW-1185">Reference proteome</keyword>
<evidence type="ECO:0000256" key="5">
    <source>
        <dbReference type="ARBA" id="ARBA00022989"/>
    </source>
</evidence>
<feature type="transmembrane region" description="Helical" evidence="7">
    <location>
        <begin position="96"/>
        <end position="118"/>
    </location>
</feature>
<dbReference type="CDD" id="cd06261">
    <property type="entry name" value="TM_PBP2"/>
    <property type="match status" value="1"/>
</dbReference>
<dbReference type="InterPro" id="IPR045621">
    <property type="entry name" value="BPD_transp_1_N"/>
</dbReference>
<protein>
    <submittedName>
        <fullName evidence="9">ABC transporter permease</fullName>
    </submittedName>
</protein>
<evidence type="ECO:0000256" key="3">
    <source>
        <dbReference type="ARBA" id="ARBA00022475"/>
    </source>
</evidence>